<feature type="transmembrane region" description="Helical" evidence="11">
    <location>
        <begin position="394"/>
        <end position="413"/>
    </location>
</feature>
<feature type="transmembrane region" description="Helical" evidence="11">
    <location>
        <begin position="313"/>
        <end position="331"/>
    </location>
</feature>
<feature type="transmembrane region" description="Helical" evidence="11">
    <location>
        <begin position="249"/>
        <end position="265"/>
    </location>
</feature>
<dbReference type="GO" id="GO:0015232">
    <property type="term" value="F:heme transmembrane transporter activity"/>
    <property type="evidence" value="ECO:0007669"/>
    <property type="project" value="InterPro"/>
</dbReference>
<dbReference type="PANTHER" id="PTHR43653:SF1">
    <property type="entry name" value="CYTOCHROME C-TYPE BIOGENESIS PROTEIN CCMF"/>
    <property type="match status" value="1"/>
</dbReference>
<feature type="domain" description="Cytochrome c-type biogenesis protein CcmF C-terminal" evidence="13">
    <location>
        <begin position="315"/>
        <end position="640"/>
    </location>
</feature>
<reference evidence="14" key="1">
    <citation type="submission" date="2018-06" db="EMBL/GenBank/DDBJ databases">
        <authorList>
            <person name="Zhirakovskaya E."/>
        </authorList>
    </citation>
    <scope>NUCLEOTIDE SEQUENCE</scope>
</reference>
<comment type="subcellular location">
    <subcellularLocation>
        <location evidence="1">Cell inner membrane</location>
        <topology evidence="1">Multi-pass membrane protein</topology>
    </subcellularLocation>
</comment>
<evidence type="ECO:0000256" key="7">
    <source>
        <dbReference type="ARBA" id="ARBA00022989"/>
    </source>
</evidence>
<dbReference type="GO" id="GO:0016829">
    <property type="term" value="F:lyase activity"/>
    <property type="evidence" value="ECO:0007669"/>
    <property type="project" value="UniProtKB-KW"/>
</dbReference>
<dbReference type="AlphaFoldDB" id="A0A3B1AM58"/>
<keyword evidence="7 11" id="KW-1133">Transmembrane helix</keyword>
<evidence type="ECO:0000256" key="8">
    <source>
        <dbReference type="ARBA" id="ARBA00023136"/>
    </source>
</evidence>
<dbReference type="EMBL" id="UOFX01000020">
    <property type="protein sequence ID" value="VAX06999.1"/>
    <property type="molecule type" value="Genomic_DNA"/>
</dbReference>
<comment type="function">
    <text evidence="9">Required for the biogenesis of c-type cytochromes. Possible subunit of a heme lyase.</text>
</comment>
<keyword evidence="8 11" id="KW-0472">Membrane</keyword>
<feature type="domain" description="Cytochrome c assembly protein" evidence="12">
    <location>
        <begin position="89"/>
        <end position="295"/>
    </location>
</feature>
<evidence type="ECO:0000259" key="13">
    <source>
        <dbReference type="Pfam" id="PF16327"/>
    </source>
</evidence>
<dbReference type="Pfam" id="PF16327">
    <property type="entry name" value="CcmF_C"/>
    <property type="match status" value="1"/>
</dbReference>
<keyword evidence="6" id="KW-0201">Cytochrome c-type biogenesis</keyword>
<organism evidence="14">
    <name type="scientific">hydrothermal vent metagenome</name>
    <dbReference type="NCBI Taxonomy" id="652676"/>
    <lineage>
        <taxon>unclassified sequences</taxon>
        <taxon>metagenomes</taxon>
        <taxon>ecological metagenomes</taxon>
    </lineage>
</organism>
<sequence>MIPEIGNFALILALCLAIAQGIFPLIGSLNNTPSWVALARPLAWGQALFLTIATGLLTYAFLISDFSVLYVATNSNTLLPNIYKVSAVWGAHEGSLLLWSCFMGLWGAAIAIFSKNLAKEVVGRVLAVMGLINIGFLLFMLFTSNPFDRIFPVPLEGRDLNPLLQDIGLALHPPTLYLGYVGFSVAFGFAIAALIGGRLDASWAKWSRPWTTAAWVWLTFGIGIGSWWAYYELGWGGWWFWDPVENASFMPWLAGTALMHSLAVTEKRGAFRSWTVMLALLAFSLSLLGTFLVRSGVLTSVHAFAADPDRGMFILVFLIIVIGGALVLYAWRAPTIFGGGRFDLISRESFLLGNNLLLTVLTFLILFGTLAPLIYDAMNWGKISVGFPWFNKMFLMLTPFLAILIGFGPLMRWKKTDGTKLMKQLRIAAIFSILVGLVAFLPAISNGSPLVPLGLFLAAWIISSHITGIYERLRHKNGIGSFFSDLAGKGRSYYGMVLAHFGVALFIIGTTIVSNHSVERDLRMSLGESAEIGGYRFVFKGVTRSPGPNYTANRGEFQIFKDDVEVAVLEPEKRTYMAQTMPMTEAAIDWGLTRDLYVSLGENLGGGDWSVRLYYKPFMCWIWLGGLAMAFGGILAASDRRYRDTKQGKKQGSSSTTTDAPATESS</sequence>
<name>A0A3B1AM58_9ZZZZ</name>
<evidence type="ECO:0000256" key="3">
    <source>
        <dbReference type="ARBA" id="ARBA00022475"/>
    </source>
</evidence>
<evidence type="ECO:0000256" key="2">
    <source>
        <dbReference type="ARBA" id="ARBA00009186"/>
    </source>
</evidence>
<evidence type="ECO:0000256" key="1">
    <source>
        <dbReference type="ARBA" id="ARBA00004429"/>
    </source>
</evidence>
<accession>A0A3B1AM58</accession>
<evidence type="ECO:0000256" key="10">
    <source>
        <dbReference type="SAM" id="MobiDB-lite"/>
    </source>
</evidence>
<dbReference type="InterPro" id="IPR003568">
    <property type="entry name" value="Cyt_c_biogenesis_CcmF"/>
</dbReference>
<protein>
    <submittedName>
        <fullName evidence="14">Cytochrome c heme lyase subunit CcmF</fullName>
    </submittedName>
</protein>
<feature type="transmembrane region" description="Helical" evidence="11">
    <location>
        <begin position="492"/>
        <end position="514"/>
    </location>
</feature>
<dbReference type="GO" id="GO:0005886">
    <property type="term" value="C:plasma membrane"/>
    <property type="evidence" value="ECO:0007669"/>
    <property type="project" value="UniProtKB-SubCell"/>
</dbReference>
<feature type="transmembrane region" description="Helical" evidence="11">
    <location>
        <begin position="209"/>
        <end position="229"/>
    </location>
</feature>
<proteinExistence type="inferred from homology"/>
<evidence type="ECO:0000313" key="14">
    <source>
        <dbReference type="EMBL" id="VAX06999.1"/>
    </source>
</evidence>
<feature type="transmembrane region" description="Helical" evidence="11">
    <location>
        <begin position="6"/>
        <end position="26"/>
    </location>
</feature>
<feature type="transmembrane region" description="Helical" evidence="11">
    <location>
        <begin position="614"/>
        <end position="637"/>
    </location>
</feature>
<keyword evidence="5 11" id="KW-0812">Transmembrane</keyword>
<dbReference type="InterPro" id="IPR032523">
    <property type="entry name" value="CcmF_C"/>
</dbReference>
<feature type="transmembrane region" description="Helical" evidence="11">
    <location>
        <begin position="47"/>
        <end position="72"/>
    </location>
</feature>
<gene>
    <name evidence="14" type="ORF">MNBD_GAMMA26-2011</name>
</gene>
<dbReference type="InterPro" id="IPR002541">
    <property type="entry name" value="Cyt_c_assembly"/>
</dbReference>
<evidence type="ECO:0000256" key="4">
    <source>
        <dbReference type="ARBA" id="ARBA00022519"/>
    </source>
</evidence>
<dbReference type="PANTHER" id="PTHR43653">
    <property type="entry name" value="CYTOCHROME C ASSEMBLY PROTEIN-RELATED"/>
    <property type="match status" value="1"/>
</dbReference>
<dbReference type="GO" id="GO:0017004">
    <property type="term" value="P:cytochrome complex assembly"/>
    <property type="evidence" value="ECO:0007669"/>
    <property type="project" value="UniProtKB-KW"/>
</dbReference>
<keyword evidence="3" id="KW-1003">Cell membrane</keyword>
<comment type="similarity">
    <text evidence="2">Belongs to the CcmF/CycK/Ccl1/NrfE/CcsA family.</text>
</comment>
<feature type="region of interest" description="Disordered" evidence="10">
    <location>
        <begin position="644"/>
        <end position="666"/>
    </location>
</feature>
<feature type="transmembrane region" description="Helical" evidence="11">
    <location>
        <begin position="177"/>
        <end position="197"/>
    </location>
</feature>
<feature type="transmembrane region" description="Helical" evidence="11">
    <location>
        <begin position="274"/>
        <end position="293"/>
    </location>
</feature>
<dbReference type="InterPro" id="IPR003567">
    <property type="entry name" value="Cyt_c_biogenesis"/>
</dbReference>
<feature type="transmembrane region" description="Helical" evidence="11">
    <location>
        <begin position="96"/>
        <end position="114"/>
    </location>
</feature>
<keyword evidence="4" id="KW-0997">Cell inner membrane</keyword>
<dbReference type="PRINTS" id="PR01410">
    <property type="entry name" value="CCBIOGENESIS"/>
</dbReference>
<evidence type="ECO:0000256" key="6">
    <source>
        <dbReference type="ARBA" id="ARBA00022748"/>
    </source>
</evidence>
<evidence type="ECO:0000256" key="11">
    <source>
        <dbReference type="SAM" id="Phobius"/>
    </source>
</evidence>
<dbReference type="NCBIfam" id="TIGR00353">
    <property type="entry name" value="nrfE"/>
    <property type="match status" value="1"/>
</dbReference>
<feature type="transmembrane region" description="Helical" evidence="11">
    <location>
        <begin position="121"/>
        <end position="142"/>
    </location>
</feature>
<feature type="transmembrane region" description="Helical" evidence="11">
    <location>
        <begin position="450"/>
        <end position="471"/>
    </location>
</feature>
<keyword evidence="14" id="KW-0456">Lyase</keyword>
<feature type="compositionally biased region" description="Polar residues" evidence="10">
    <location>
        <begin position="650"/>
        <end position="666"/>
    </location>
</feature>
<evidence type="ECO:0000256" key="9">
    <source>
        <dbReference type="ARBA" id="ARBA00037230"/>
    </source>
</evidence>
<evidence type="ECO:0000256" key="5">
    <source>
        <dbReference type="ARBA" id="ARBA00022692"/>
    </source>
</evidence>
<feature type="transmembrane region" description="Helical" evidence="11">
    <location>
        <begin position="352"/>
        <end position="374"/>
    </location>
</feature>
<dbReference type="PRINTS" id="PR01411">
    <property type="entry name" value="CCMFBIOGNSIS"/>
</dbReference>
<dbReference type="NCBIfam" id="NF007691">
    <property type="entry name" value="PRK10369.1"/>
    <property type="match status" value="1"/>
</dbReference>
<dbReference type="GO" id="GO:0020037">
    <property type="term" value="F:heme binding"/>
    <property type="evidence" value="ECO:0007669"/>
    <property type="project" value="InterPro"/>
</dbReference>
<dbReference type="Pfam" id="PF01578">
    <property type="entry name" value="Cytochrom_C_asm"/>
    <property type="match status" value="1"/>
</dbReference>
<feature type="transmembrane region" description="Helical" evidence="11">
    <location>
        <begin position="425"/>
        <end position="444"/>
    </location>
</feature>
<evidence type="ECO:0000259" key="12">
    <source>
        <dbReference type="Pfam" id="PF01578"/>
    </source>
</evidence>